<name>A0A834P806_VESPE</name>
<evidence type="ECO:0000313" key="1">
    <source>
        <dbReference type="EMBL" id="KAF7431886.1"/>
    </source>
</evidence>
<keyword evidence="2" id="KW-1185">Reference proteome</keyword>
<sequence length="101" mass="11382">MEDTYIPLHRLDFSMHFNPSETLMSRLSEPAESGEAEKRNEANAFCRSRNGAMRIPSNGSNFRRNFSRVAGAHWQQIGKCSSDLRFPRLGGTPPKIPDGFP</sequence>
<organism evidence="1 2">
    <name type="scientific">Vespula pensylvanica</name>
    <name type="common">Western yellow jacket</name>
    <name type="synonym">Wasp</name>
    <dbReference type="NCBI Taxonomy" id="30213"/>
    <lineage>
        <taxon>Eukaryota</taxon>
        <taxon>Metazoa</taxon>
        <taxon>Ecdysozoa</taxon>
        <taxon>Arthropoda</taxon>
        <taxon>Hexapoda</taxon>
        <taxon>Insecta</taxon>
        <taxon>Pterygota</taxon>
        <taxon>Neoptera</taxon>
        <taxon>Endopterygota</taxon>
        <taxon>Hymenoptera</taxon>
        <taxon>Apocrita</taxon>
        <taxon>Aculeata</taxon>
        <taxon>Vespoidea</taxon>
        <taxon>Vespidae</taxon>
        <taxon>Vespinae</taxon>
        <taxon>Vespula</taxon>
    </lineage>
</organism>
<accession>A0A834P806</accession>
<dbReference type="AlphaFoldDB" id="A0A834P806"/>
<gene>
    <name evidence="1" type="ORF">H0235_004810</name>
</gene>
<reference evidence="1" key="1">
    <citation type="journal article" date="2020" name="G3 (Bethesda)">
        <title>High-Quality Assemblies for Three Invasive Social Wasps from the &lt;i&gt;Vespula&lt;/i&gt; Genus.</title>
        <authorList>
            <person name="Harrop T.W.R."/>
            <person name="Guhlin J."/>
            <person name="McLaughlin G.M."/>
            <person name="Permina E."/>
            <person name="Stockwell P."/>
            <person name="Gilligan J."/>
            <person name="Le Lec M.F."/>
            <person name="Gruber M.A.M."/>
            <person name="Quinn O."/>
            <person name="Lovegrove M."/>
            <person name="Duncan E.J."/>
            <person name="Remnant E.J."/>
            <person name="Van Eeckhoven J."/>
            <person name="Graham B."/>
            <person name="Knapp R.A."/>
            <person name="Langford K.W."/>
            <person name="Kronenberg Z."/>
            <person name="Press M.O."/>
            <person name="Eacker S.M."/>
            <person name="Wilson-Rankin E.E."/>
            <person name="Purcell J."/>
            <person name="Lester P.J."/>
            <person name="Dearden P.K."/>
        </authorList>
    </citation>
    <scope>NUCLEOTIDE SEQUENCE</scope>
    <source>
        <strain evidence="1">Volc-1</strain>
    </source>
</reference>
<dbReference type="Proteomes" id="UP000600918">
    <property type="component" value="Unassembled WGS sequence"/>
</dbReference>
<dbReference type="EMBL" id="JACSDY010000003">
    <property type="protein sequence ID" value="KAF7431886.1"/>
    <property type="molecule type" value="Genomic_DNA"/>
</dbReference>
<proteinExistence type="predicted"/>
<comment type="caution">
    <text evidence="1">The sequence shown here is derived from an EMBL/GenBank/DDBJ whole genome shotgun (WGS) entry which is preliminary data.</text>
</comment>
<protein>
    <submittedName>
        <fullName evidence="1">Uncharacterized protein</fullName>
    </submittedName>
</protein>
<evidence type="ECO:0000313" key="2">
    <source>
        <dbReference type="Proteomes" id="UP000600918"/>
    </source>
</evidence>